<evidence type="ECO:0000256" key="7">
    <source>
        <dbReference type="SAM" id="MobiDB-lite"/>
    </source>
</evidence>
<sequence>MHEEILSNTDKRMDATIDDFRHKLGAVRTGRASLAILDSVTVDYYGTPTPLNQVAKLSIPEPTMILAQPFDPSTIGAIEKSILSSDTGLNPSNDGRIVRIPIPPLTEERRKQLVKKVGALGEDAKTAIRQIRRDANDDFKKLQKDSELSEDDAHRSMDEVQKLTDRHTGSVDDLCKNKEKELMEI</sequence>
<feature type="domain" description="Ribosome recycling factor" evidence="8">
    <location>
        <begin position="20"/>
        <end position="183"/>
    </location>
</feature>
<evidence type="ECO:0000256" key="6">
    <source>
        <dbReference type="HAMAP-Rule" id="MF_00040"/>
    </source>
</evidence>
<dbReference type="HAMAP" id="MF_00040">
    <property type="entry name" value="RRF"/>
    <property type="match status" value="1"/>
</dbReference>
<evidence type="ECO:0000256" key="3">
    <source>
        <dbReference type="ARBA" id="ARBA00022490"/>
    </source>
</evidence>
<evidence type="ECO:0000313" key="9">
    <source>
        <dbReference type="EMBL" id="MBD3868413.1"/>
    </source>
</evidence>
<accession>A0A8J7CLQ4</accession>
<comment type="caution">
    <text evidence="9">The sequence shown here is derived from an EMBL/GenBank/DDBJ whole genome shotgun (WGS) entry which is preliminary data.</text>
</comment>
<dbReference type="SUPFAM" id="SSF55194">
    <property type="entry name" value="Ribosome recycling factor, RRF"/>
    <property type="match status" value="1"/>
</dbReference>
<keyword evidence="3 6" id="KW-0963">Cytoplasm</keyword>
<dbReference type="GO" id="GO:0043023">
    <property type="term" value="F:ribosomal large subunit binding"/>
    <property type="evidence" value="ECO:0007669"/>
    <property type="project" value="TreeGrafter"/>
</dbReference>
<comment type="function">
    <text evidence="5 6">Responsible for the release of ribosomes from messenger RNA at the termination of protein biosynthesis. May increase the efficiency of translation by recycling ribosomes from one round of translation to another.</text>
</comment>
<dbReference type="InterPro" id="IPR023584">
    <property type="entry name" value="Ribosome_recyc_fac_dom"/>
</dbReference>
<dbReference type="FunFam" id="1.10.132.20:FF:000001">
    <property type="entry name" value="Ribosome-recycling factor"/>
    <property type="match status" value="1"/>
</dbReference>
<dbReference type="GO" id="GO:0005737">
    <property type="term" value="C:cytoplasm"/>
    <property type="evidence" value="ECO:0007669"/>
    <property type="project" value="UniProtKB-SubCell"/>
</dbReference>
<comment type="subcellular location">
    <subcellularLocation>
        <location evidence="1 6">Cytoplasm</location>
    </subcellularLocation>
</comment>
<dbReference type="NCBIfam" id="TIGR00496">
    <property type="entry name" value="frr"/>
    <property type="match status" value="1"/>
</dbReference>
<protein>
    <recommendedName>
        <fullName evidence="6">Ribosome-recycling factor</fullName>
        <shortName evidence="6">RRF</shortName>
    </recommendedName>
    <alternativeName>
        <fullName evidence="6">Ribosome-releasing factor</fullName>
    </alternativeName>
</protein>
<gene>
    <name evidence="6 9" type="primary">frr</name>
    <name evidence="9" type="ORF">IFK94_09850</name>
</gene>
<dbReference type="FunFam" id="3.30.1360.40:FF:000001">
    <property type="entry name" value="Ribosome-recycling factor"/>
    <property type="match status" value="1"/>
</dbReference>
<dbReference type="AlphaFoldDB" id="A0A8J7CLQ4"/>
<feature type="region of interest" description="Disordered" evidence="7">
    <location>
        <begin position="140"/>
        <end position="185"/>
    </location>
</feature>
<dbReference type="EMBL" id="JACXWD010000031">
    <property type="protein sequence ID" value="MBD3868413.1"/>
    <property type="molecule type" value="Genomic_DNA"/>
</dbReference>
<dbReference type="PANTHER" id="PTHR20982:SF3">
    <property type="entry name" value="MITOCHONDRIAL RIBOSOME RECYCLING FACTOR PSEUDO 1"/>
    <property type="match status" value="1"/>
</dbReference>
<comment type="similarity">
    <text evidence="2 6">Belongs to the RRF family.</text>
</comment>
<name>A0A8J7CLQ4_9BACT</name>
<dbReference type="Gene3D" id="1.10.132.20">
    <property type="entry name" value="Ribosome-recycling factor"/>
    <property type="match status" value="1"/>
</dbReference>
<evidence type="ECO:0000256" key="4">
    <source>
        <dbReference type="ARBA" id="ARBA00022917"/>
    </source>
</evidence>
<dbReference type="InterPro" id="IPR036191">
    <property type="entry name" value="RRF_sf"/>
</dbReference>
<organism evidence="9 10">
    <name type="scientific">Candidatus Polarisedimenticola svalbardensis</name>
    <dbReference type="NCBI Taxonomy" id="2886004"/>
    <lineage>
        <taxon>Bacteria</taxon>
        <taxon>Pseudomonadati</taxon>
        <taxon>Acidobacteriota</taxon>
        <taxon>Candidatus Polarisedimenticolia</taxon>
        <taxon>Candidatus Polarisedimenticolales</taxon>
        <taxon>Candidatus Polarisedimenticolaceae</taxon>
        <taxon>Candidatus Polarisedimenticola</taxon>
    </lineage>
</organism>
<evidence type="ECO:0000256" key="2">
    <source>
        <dbReference type="ARBA" id="ARBA00005912"/>
    </source>
</evidence>
<dbReference type="Pfam" id="PF01765">
    <property type="entry name" value="RRF"/>
    <property type="match status" value="1"/>
</dbReference>
<evidence type="ECO:0000256" key="5">
    <source>
        <dbReference type="ARBA" id="ARBA00025050"/>
    </source>
</evidence>
<dbReference type="GO" id="GO:0006415">
    <property type="term" value="P:translational termination"/>
    <property type="evidence" value="ECO:0007669"/>
    <property type="project" value="UniProtKB-UniRule"/>
</dbReference>
<dbReference type="InterPro" id="IPR002661">
    <property type="entry name" value="Ribosome_recyc_fac"/>
</dbReference>
<proteinExistence type="inferred from homology"/>
<evidence type="ECO:0000313" key="10">
    <source>
        <dbReference type="Proteomes" id="UP000648239"/>
    </source>
</evidence>
<evidence type="ECO:0000256" key="1">
    <source>
        <dbReference type="ARBA" id="ARBA00004496"/>
    </source>
</evidence>
<dbReference type="CDD" id="cd00520">
    <property type="entry name" value="RRF"/>
    <property type="match status" value="1"/>
</dbReference>
<dbReference type="PANTHER" id="PTHR20982">
    <property type="entry name" value="RIBOSOME RECYCLING FACTOR"/>
    <property type="match status" value="1"/>
</dbReference>
<keyword evidence="4 6" id="KW-0648">Protein biosynthesis</keyword>
<evidence type="ECO:0000259" key="8">
    <source>
        <dbReference type="Pfam" id="PF01765"/>
    </source>
</evidence>
<dbReference type="Proteomes" id="UP000648239">
    <property type="component" value="Unassembled WGS sequence"/>
</dbReference>
<reference evidence="9 10" key="1">
    <citation type="submission" date="2020-08" db="EMBL/GenBank/DDBJ databases">
        <title>Acidobacteriota in marine sediments use diverse sulfur dissimilation pathways.</title>
        <authorList>
            <person name="Wasmund K."/>
        </authorList>
    </citation>
    <scope>NUCLEOTIDE SEQUENCE [LARGE SCALE GENOMIC DNA]</scope>
    <source>
        <strain evidence="9">MAG AM4</strain>
    </source>
</reference>
<dbReference type="Gene3D" id="3.30.1360.40">
    <property type="match status" value="1"/>
</dbReference>